<dbReference type="InterPro" id="IPR003333">
    <property type="entry name" value="CMAS"/>
</dbReference>
<protein>
    <submittedName>
        <fullName evidence="7">Methyltransferase domain-containing protein</fullName>
    </submittedName>
</protein>
<evidence type="ECO:0000313" key="7">
    <source>
        <dbReference type="EMBL" id="MSU90447.1"/>
    </source>
</evidence>
<dbReference type="InterPro" id="IPR029063">
    <property type="entry name" value="SAM-dependent_MTases_sf"/>
</dbReference>
<keyword evidence="2 7" id="KW-0489">Methyltransferase</keyword>
<keyword evidence="4" id="KW-0949">S-adenosyl-L-methionine</keyword>
<evidence type="ECO:0000256" key="3">
    <source>
        <dbReference type="ARBA" id="ARBA00022679"/>
    </source>
</evidence>
<dbReference type="CDD" id="cd02440">
    <property type="entry name" value="AdoMet_MTases"/>
    <property type="match status" value="1"/>
</dbReference>
<comment type="caution">
    <text evidence="7">The sequence shown here is derived from an EMBL/GenBank/DDBJ whole genome shotgun (WGS) entry which is preliminary data.</text>
</comment>
<dbReference type="EMBL" id="WIND01000009">
    <property type="protein sequence ID" value="MSU90447.1"/>
    <property type="molecule type" value="Genomic_DNA"/>
</dbReference>
<evidence type="ECO:0000256" key="6">
    <source>
        <dbReference type="PIRSR" id="PIRSR003085-1"/>
    </source>
</evidence>
<dbReference type="PANTHER" id="PTHR43667">
    <property type="entry name" value="CYCLOPROPANE-FATTY-ACYL-PHOSPHOLIPID SYNTHASE"/>
    <property type="match status" value="1"/>
</dbReference>
<keyword evidence="5" id="KW-0443">Lipid metabolism</keyword>
<dbReference type="RefSeq" id="WP_154446940.1">
    <property type="nucleotide sequence ID" value="NZ_WIND01000009.1"/>
</dbReference>
<dbReference type="Proteomes" id="UP000474957">
    <property type="component" value="Unassembled WGS sequence"/>
</dbReference>
<dbReference type="GO" id="GO:0032259">
    <property type="term" value="P:methylation"/>
    <property type="evidence" value="ECO:0007669"/>
    <property type="project" value="UniProtKB-KW"/>
</dbReference>
<dbReference type="SUPFAM" id="SSF53335">
    <property type="entry name" value="S-adenosyl-L-methionine-dependent methyltransferases"/>
    <property type="match status" value="1"/>
</dbReference>
<evidence type="ECO:0000256" key="4">
    <source>
        <dbReference type="ARBA" id="ARBA00022691"/>
    </source>
</evidence>
<dbReference type="GO" id="GO:0008168">
    <property type="term" value="F:methyltransferase activity"/>
    <property type="evidence" value="ECO:0007669"/>
    <property type="project" value="UniProtKB-KW"/>
</dbReference>
<dbReference type="AlphaFoldDB" id="A0A6L5Z1L1"/>
<dbReference type="PANTHER" id="PTHR43667:SF1">
    <property type="entry name" value="CYCLOPROPANE-FATTY-ACYL-PHOSPHOLIPID SYNTHASE"/>
    <property type="match status" value="1"/>
</dbReference>
<name>A0A6L5Z1L1_9RHOB</name>
<keyword evidence="8" id="KW-1185">Reference proteome</keyword>
<feature type="active site" evidence="6">
    <location>
        <position position="364"/>
    </location>
</feature>
<gene>
    <name evidence="7" type="ORF">GE300_12600</name>
</gene>
<evidence type="ECO:0000256" key="5">
    <source>
        <dbReference type="ARBA" id="ARBA00023098"/>
    </source>
</evidence>
<evidence type="ECO:0000256" key="1">
    <source>
        <dbReference type="ARBA" id="ARBA00010815"/>
    </source>
</evidence>
<dbReference type="Gene3D" id="3.40.50.150">
    <property type="entry name" value="Vaccinia Virus protein VP39"/>
    <property type="match status" value="1"/>
</dbReference>
<evidence type="ECO:0000256" key="2">
    <source>
        <dbReference type="ARBA" id="ARBA00022603"/>
    </source>
</evidence>
<dbReference type="PIRSF" id="PIRSF003085">
    <property type="entry name" value="CMAS"/>
    <property type="match status" value="1"/>
</dbReference>
<dbReference type="InterPro" id="IPR050723">
    <property type="entry name" value="CFA/CMAS"/>
</dbReference>
<dbReference type="Pfam" id="PF02353">
    <property type="entry name" value="CMAS"/>
    <property type="match status" value="1"/>
</dbReference>
<proteinExistence type="inferred from homology"/>
<comment type="similarity">
    <text evidence="1">Belongs to the CFA/CMAS family.</text>
</comment>
<reference evidence="7 8" key="1">
    <citation type="submission" date="2019-10" db="EMBL/GenBank/DDBJ databases">
        <title>Cognatihalovulum marinum gen. nov. sp. nov., a new member of the family Rhodobacteraceae isolated from deep seawater of the Northwest Indian Ocean.</title>
        <authorList>
            <person name="Ruan C."/>
            <person name="Wang J."/>
            <person name="Zheng X."/>
            <person name="Song L."/>
            <person name="Zhu Y."/>
            <person name="Huang Y."/>
            <person name="Lu Z."/>
            <person name="Du W."/>
            <person name="Huang L."/>
            <person name="Dai X."/>
        </authorList>
    </citation>
    <scope>NUCLEOTIDE SEQUENCE [LARGE SCALE GENOMIC DNA]</scope>
    <source>
        <strain evidence="7 8">2CG4</strain>
    </source>
</reference>
<dbReference type="GO" id="GO:0008610">
    <property type="term" value="P:lipid biosynthetic process"/>
    <property type="evidence" value="ECO:0007669"/>
    <property type="project" value="InterPro"/>
</dbReference>
<keyword evidence="3 7" id="KW-0808">Transferase</keyword>
<organism evidence="7 8">
    <name type="scientific">Halovulum marinum</name>
    <dbReference type="NCBI Taxonomy" id="2662447"/>
    <lineage>
        <taxon>Bacteria</taxon>
        <taxon>Pseudomonadati</taxon>
        <taxon>Pseudomonadota</taxon>
        <taxon>Alphaproteobacteria</taxon>
        <taxon>Rhodobacterales</taxon>
        <taxon>Paracoccaceae</taxon>
        <taxon>Halovulum</taxon>
    </lineage>
</organism>
<accession>A0A6L5Z1L1</accession>
<evidence type="ECO:0000313" key="8">
    <source>
        <dbReference type="Proteomes" id="UP000474957"/>
    </source>
</evidence>
<sequence length="433" mass="48472">MGFFTTLLDRAVKVGSVTLIGPDGSRQVFSGDIAGPAITVRLTAPGFDRKVLRDPELAIAEAYMDGRLVLDQGRLSDLFEIYHANQAAFDKKPGPVMAKLAWLLRRTMEVNAPWEARRNAARHYDLGNAFYRRWLDRDMQYSCAYFENDDATLEQAQTAKKRHIAAKLNLTPGQRVLDIGCGWGGMALYLAAVADVEVVGITLAEEQLAVAQARAEAASLSGKVRFVLRDYRDVTESFDRIVSVGMLEHVGPASLERYFQVVHDRLTPDGVALIHSISARMAPRQTSPFLRKYIFPGGSIPAISDSAAAVEKSGLWPLDTELLRIHYARTLRAWGENFEVVRDEVVDEYGERFARMWDFYLTACQYTFSHGNNLVYQMQLGRSRDAVPITRNYLEEAEARYREREAAVVERLLASTDAAFRRAGPQALGRAAE</sequence>